<dbReference type="OrthoDB" id="9802729at2"/>
<keyword evidence="1" id="KW-0597">Phosphoprotein</keyword>
<protein>
    <submittedName>
        <fullName evidence="2">Nitrogen regulatory protein P-II</fullName>
    </submittedName>
</protein>
<organism evidence="2 3">
    <name type="scientific">Pirellulimonas nuda</name>
    <dbReference type="NCBI Taxonomy" id="2528009"/>
    <lineage>
        <taxon>Bacteria</taxon>
        <taxon>Pseudomonadati</taxon>
        <taxon>Planctomycetota</taxon>
        <taxon>Planctomycetia</taxon>
        <taxon>Pirellulales</taxon>
        <taxon>Lacipirellulaceae</taxon>
        <taxon>Pirellulimonas</taxon>
    </lineage>
</organism>
<dbReference type="InterPro" id="IPR002187">
    <property type="entry name" value="N-reg_PII"/>
</dbReference>
<dbReference type="InterPro" id="IPR015867">
    <property type="entry name" value="N-reg_PII/ATP_PRibTrfase_C"/>
</dbReference>
<dbReference type="GO" id="GO:0005829">
    <property type="term" value="C:cytosol"/>
    <property type="evidence" value="ECO:0007669"/>
    <property type="project" value="TreeGrafter"/>
</dbReference>
<dbReference type="RefSeq" id="WP_145281086.1">
    <property type="nucleotide sequence ID" value="NZ_CP036291.1"/>
</dbReference>
<keyword evidence="3" id="KW-1185">Reference proteome</keyword>
<dbReference type="PANTHER" id="PTHR30115:SF11">
    <property type="entry name" value="NITROGEN REGULATORY PROTEIN P-II HOMOLOG"/>
    <property type="match status" value="1"/>
</dbReference>
<accession>A0A518D6S6</accession>
<dbReference type="PRINTS" id="PR00340">
    <property type="entry name" value="PIIGLNB"/>
</dbReference>
<reference evidence="2 3" key="1">
    <citation type="submission" date="2019-02" db="EMBL/GenBank/DDBJ databases">
        <title>Deep-cultivation of Planctomycetes and their phenomic and genomic characterization uncovers novel biology.</title>
        <authorList>
            <person name="Wiegand S."/>
            <person name="Jogler M."/>
            <person name="Boedeker C."/>
            <person name="Pinto D."/>
            <person name="Vollmers J."/>
            <person name="Rivas-Marin E."/>
            <person name="Kohn T."/>
            <person name="Peeters S.H."/>
            <person name="Heuer A."/>
            <person name="Rast P."/>
            <person name="Oberbeckmann S."/>
            <person name="Bunk B."/>
            <person name="Jeske O."/>
            <person name="Meyerdierks A."/>
            <person name="Storesund J.E."/>
            <person name="Kallscheuer N."/>
            <person name="Luecker S."/>
            <person name="Lage O.M."/>
            <person name="Pohl T."/>
            <person name="Merkel B.J."/>
            <person name="Hornburger P."/>
            <person name="Mueller R.-W."/>
            <person name="Bruemmer F."/>
            <person name="Labrenz M."/>
            <person name="Spormann A.M."/>
            <person name="Op den Camp H."/>
            <person name="Overmann J."/>
            <person name="Amann R."/>
            <person name="Jetten M.S.M."/>
            <person name="Mascher T."/>
            <person name="Medema M.H."/>
            <person name="Devos D.P."/>
            <person name="Kaster A.-K."/>
            <person name="Ovreas L."/>
            <person name="Rohde M."/>
            <person name="Galperin M.Y."/>
            <person name="Jogler C."/>
        </authorList>
    </citation>
    <scope>NUCLEOTIDE SEQUENCE [LARGE SCALE GENOMIC DNA]</scope>
    <source>
        <strain evidence="2 3">Pla175</strain>
    </source>
</reference>
<gene>
    <name evidence="2" type="primary">glnB_2</name>
    <name evidence="2" type="ORF">Pla175_05360</name>
</gene>
<dbReference type="InterPro" id="IPR011322">
    <property type="entry name" value="N-reg_PII-like_a/b"/>
</dbReference>
<dbReference type="Proteomes" id="UP000317429">
    <property type="component" value="Chromosome"/>
</dbReference>
<dbReference type="GO" id="GO:0030234">
    <property type="term" value="F:enzyme regulator activity"/>
    <property type="evidence" value="ECO:0007669"/>
    <property type="project" value="InterPro"/>
</dbReference>
<sequence>MKQVVAVVKPFLVEKILEGLRLAPLEAVVVREVKGVGKQKSYLDQYADTDYARAFLPKVEVAMWVDDTRVEEVVRKLVEVARTGRMGDGKIWILPADNAERVVSF</sequence>
<dbReference type="KEGG" id="pnd:Pla175_05360"/>
<dbReference type="PANTHER" id="PTHR30115">
    <property type="entry name" value="NITROGEN REGULATORY PROTEIN P-II"/>
    <property type="match status" value="1"/>
</dbReference>
<name>A0A518D6S6_9BACT</name>
<proteinExistence type="predicted"/>
<dbReference type="GO" id="GO:0005524">
    <property type="term" value="F:ATP binding"/>
    <property type="evidence" value="ECO:0007669"/>
    <property type="project" value="TreeGrafter"/>
</dbReference>
<feature type="modified residue" description="O-UMP-tyrosine" evidence="1">
    <location>
        <position position="51"/>
    </location>
</feature>
<dbReference type="AlphaFoldDB" id="A0A518D6S6"/>
<evidence type="ECO:0000256" key="1">
    <source>
        <dbReference type="PIRSR" id="PIRSR602187-50"/>
    </source>
</evidence>
<dbReference type="Pfam" id="PF00543">
    <property type="entry name" value="P-II"/>
    <property type="match status" value="1"/>
</dbReference>
<dbReference type="EMBL" id="CP036291">
    <property type="protein sequence ID" value="QDU87180.1"/>
    <property type="molecule type" value="Genomic_DNA"/>
</dbReference>
<dbReference type="GO" id="GO:0006808">
    <property type="term" value="P:regulation of nitrogen utilization"/>
    <property type="evidence" value="ECO:0007669"/>
    <property type="project" value="InterPro"/>
</dbReference>
<dbReference type="PROSITE" id="PS51343">
    <property type="entry name" value="PII_GLNB_DOM"/>
    <property type="match status" value="1"/>
</dbReference>
<evidence type="ECO:0000313" key="3">
    <source>
        <dbReference type="Proteomes" id="UP000317429"/>
    </source>
</evidence>
<dbReference type="SUPFAM" id="SSF54913">
    <property type="entry name" value="GlnB-like"/>
    <property type="match status" value="1"/>
</dbReference>
<dbReference type="SMART" id="SM00938">
    <property type="entry name" value="P-II"/>
    <property type="match status" value="1"/>
</dbReference>
<evidence type="ECO:0000313" key="2">
    <source>
        <dbReference type="EMBL" id="QDU87180.1"/>
    </source>
</evidence>
<dbReference type="Gene3D" id="3.30.70.120">
    <property type="match status" value="1"/>
</dbReference>